<dbReference type="GO" id="GO:0061343">
    <property type="term" value="P:cell adhesion involved in heart morphogenesis"/>
    <property type="evidence" value="ECO:0007669"/>
    <property type="project" value="TreeGrafter"/>
</dbReference>
<sequence length="122" mass="14263">EPQGRDWRKKRPPITGEGLVRDHLRNMNIHKSMRSNEMHPRVQRKLADLVARPLSIIFQKSWQSGKVPNDWKKGNIAPIFKKGRNEDPGNYQPLSLITVPTKIMKHILLEAMLKHMKDREVI</sequence>
<reference evidence="1 2" key="1">
    <citation type="submission" date="2014-04" db="EMBL/GenBank/DDBJ databases">
        <title>Genome evolution of avian class.</title>
        <authorList>
            <person name="Zhang G."/>
            <person name="Li C."/>
        </authorList>
    </citation>
    <scope>NUCLEOTIDE SEQUENCE [LARGE SCALE GENOMIC DNA]</scope>
    <source>
        <strain evidence="1">BGI_N323</strain>
    </source>
</reference>
<dbReference type="Proteomes" id="UP000053745">
    <property type="component" value="Unassembled WGS sequence"/>
</dbReference>
<protein>
    <recommendedName>
        <fullName evidence="3">RNA-directed DNA polymerase from mobile element jockey</fullName>
    </recommendedName>
</protein>
<proteinExistence type="predicted"/>
<keyword evidence="2" id="KW-1185">Reference proteome</keyword>
<dbReference type="GO" id="GO:0007508">
    <property type="term" value="P:larval heart development"/>
    <property type="evidence" value="ECO:0007669"/>
    <property type="project" value="TreeGrafter"/>
</dbReference>
<dbReference type="GO" id="GO:0031012">
    <property type="term" value="C:extracellular matrix"/>
    <property type="evidence" value="ECO:0007669"/>
    <property type="project" value="TreeGrafter"/>
</dbReference>
<evidence type="ECO:0000313" key="1">
    <source>
        <dbReference type="EMBL" id="KFP52113.1"/>
    </source>
</evidence>
<dbReference type="OrthoDB" id="416454at2759"/>
<accession>A0A091L9X8</accession>
<feature type="non-terminal residue" evidence="1">
    <location>
        <position position="122"/>
    </location>
</feature>
<evidence type="ECO:0000313" key="2">
    <source>
        <dbReference type="Proteomes" id="UP000053745"/>
    </source>
</evidence>
<gene>
    <name evidence="1" type="ORF">N323_04113</name>
</gene>
<dbReference type="PANTHER" id="PTHR33395">
    <property type="entry name" value="TRANSCRIPTASE, PUTATIVE-RELATED-RELATED"/>
    <property type="match status" value="1"/>
</dbReference>
<dbReference type="EMBL" id="KL305684">
    <property type="protein sequence ID" value="KFP52113.1"/>
    <property type="molecule type" value="Genomic_DNA"/>
</dbReference>
<name>A0A091L9X8_CATAU</name>
<dbReference type="PANTHER" id="PTHR33395:SF22">
    <property type="entry name" value="REVERSE TRANSCRIPTASE DOMAIN-CONTAINING PROTEIN"/>
    <property type="match status" value="1"/>
</dbReference>
<dbReference type="AlphaFoldDB" id="A0A091L9X8"/>
<evidence type="ECO:0008006" key="3">
    <source>
        <dbReference type="Google" id="ProtNLM"/>
    </source>
</evidence>
<organism evidence="1 2">
    <name type="scientific">Cathartes aura</name>
    <name type="common">Turkey vulture</name>
    <name type="synonym">Vultur aura</name>
    <dbReference type="NCBI Taxonomy" id="43455"/>
    <lineage>
        <taxon>Eukaryota</taxon>
        <taxon>Metazoa</taxon>
        <taxon>Chordata</taxon>
        <taxon>Craniata</taxon>
        <taxon>Vertebrata</taxon>
        <taxon>Euteleostomi</taxon>
        <taxon>Archelosauria</taxon>
        <taxon>Archosauria</taxon>
        <taxon>Dinosauria</taxon>
        <taxon>Saurischia</taxon>
        <taxon>Theropoda</taxon>
        <taxon>Coelurosauria</taxon>
        <taxon>Aves</taxon>
        <taxon>Neognathae</taxon>
        <taxon>Neoaves</taxon>
        <taxon>Telluraves</taxon>
        <taxon>Accipitrimorphae</taxon>
        <taxon>Accipitriformes</taxon>
        <taxon>Cathartidae</taxon>
        <taxon>Cathartes</taxon>
    </lineage>
</organism>
<feature type="non-terminal residue" evidence="1">
    <location>
        <position position="1"/>
    </location>
</feature>